<proteinExistence type="predicted"/>
<protein>
    <submittedName>
        <fullName evidence="1">CrcB-like protein-domain-containing protein</fullName>
    </submittedName>
</protein>
<reference evidence="1" key="1">
    <citation type="submission" date="2021-02" db="EMBL/GenBank/DDBJ databases">
        <authorList>
            <consortium name="DOE Joint Genome Institute"/>
            <person name="Ahrendt S."/>
            <person name="Looney B.P."/>
            <person name="Miyauchi S."/>
            <person name="Morin E."/>
            <person name="Drula E."/>
            <person name="Courty P.E."/>
            <person name="Chicoki N."/>
            <person name="Fauchery L."/>
            <person name="Kohler A."/>
            <person name="Kuo A."/>
            <person name="Labutti K."/>
            <person name="Pangilinan J."/>
            <person name="Lipzen A."/>
            <person name="Riley R."/>
            <person name="Andreopoulos W."/>
            <person name="He G."/>
            <person name="Johnson J."/>
            <person name="Barry K.W."/>
            <person name="Grigoriev I.V."/>
            <person name="Nagy L."/>
            <person name="Hibbett D."/>
            <person name="Henrissat B."/>
            <person name="Matheny P.B."/>
            <person name="Labbe J."/>
            <person name="Martin F."/>
        </authorList>
    </citation>
    <scope>NUCLEOTIDE SEQUENCE</scope>
    <source>
        <strain evidence="1">EC-137</strain>
    </source>
</reference>
<reference evidence="1" key="2">
    <citation type="journal article" date="2022" name="New Phytol.">
        <title>Evolutionary transition to the ectomycorrhizal habit in the genomes of a hyperdiverse lineage of mushroom-forming fungi.</title>
        <authorList>
            <person name="Looney B."/>
            <person name="Miyauchi S."/>
            <person name="Morin E."/>
            <person name="Drula E."/>
            <person name="Courty P.E."/>
            <person name="Kohler A."/>
            <person name="Kuo A."/>
            <person name="LaButti K."/>
            <person name="Pangilinan J."/>
            <person name="Lipzen A."/>
            <person name="Riley R."/>
            <person name="Andreopoulos W."/>
            <person name="He G."/>
            <person name="Johnson J."/>
            <person name="Nolan M."/>
            <person name="Tritt A."/>
            <person name="Barry K.W."/>
            <person name="Grigoriev I.V."/>
            <person name="Nagy L.G."/>
            <person name="Hibbett D."/>
            <person name="Henrissat B."/>
            <person name="Matheny P.B."/>
            <person name="Labbe J."/>
            <person name="Martin F.M."/>
        </authorList>
    </citation>
    <scope>NUCLEOTIDE SEQUENCE</scope>
    <source>
        <strain evidence="1">EC-137</strain>
    </source>
</reference>
<evidence type="ECO:0000313" key="1">
    <source>
        <dbReference type="EMBL" id="KAI0030708.1"/>
    </source>
</evidence>
<name>A0ACB8QGP2_9AGAM</name>
<keyword evidence="2" id="KW-1185">Reference proteome</keyword>
<evidence type="ECO:0000313" key="2">
    <source>
        <dbReference type="Proteomes" id="UP000814128"/>
    </source>
</evidence>
<dbReference type="EMBL" id="MU273609">
    <property type="protein sequence ID" value="KAI0030708.1"/>
    <property type="molecule type" value="Genomic_DNA"/>
</dbReference>
<gene>
    <name evidence="1" type="ORF">K488DRAFT_53637</name>
</gene>
<sequence>MSLPPHRLRDKDNILTFHNNQPVQRQENVAEAIQAHDSIDDAASLASIDRPPSKEDHIPAIKVYSPYSPAVIALLMPASIFGVLARLGLQALMKYDGASIFPLAYVQALGCLCMGVALSLKEPLGNLRVPLSFVIVLSSFCGSLTTFSGWQLDIFDSWINQGGFARDWLRTAIDGCTKLFFTLTVSLGSLSLGIHIGSIFAPYIPSIAPPPWPVRYTLTIVSVLSYGATFVTYFLLSHSFRSKATAALLFSFPGTCTRYLLSITLNPRFKTMPVGTLSANLFGTALLAAFHAIKGLPAPVSPVACDLLQGLADGYCGCLTTVSTFAAEVSALSVRRRWVYATVTIVLGQCLMVIILGPSFWAGDVSNSAEGSCRVE</sequence>
<organism evidence="1 2">
    <name type="scientific">Vararia minispora EC-137</name>
    <dbReference type="NCBI Taxonomy" id="1314806"/>
    <lineage>
        <taxon>Eukaryota</taxon>
        <taxon>Fungi</taxon>
        <taxon>Dikarya</taxon>
        <taxon>Basidiomycota</taxon>
        <taxon>Agaricomycotina</taxon>
        <taxon>Agaricomycetes</taxon>
        <taxon>Russulales</taxon>
        <taxon>Lachnocladiaceae</taxon>
        <taxon>Vararia</taxon>
    </lineage>
</organism>
<accession>A0ACB8QGP2</accession>
<comment type="caution">
    <text evidence="1">The sequence shown here is derived from an EMBL/GenBank/DDBJ whole genome shotgun (WGS) entry which is preliminary data.</text>
</comment>
<dbReference type="Proteomes" id="UP000814128">
    <property type="component" value="Unassembled WGS sequence"/>
</dbReference>